<organism evidence="1 2">
    <name type="scientific">Kitasatospora terrestris</name>
    <dbReference type="NCBI Taxonomy" id="258051"/>
    <lineage>
        <taxon>Bacteria</taxon>
        <taxon>Bacillati</taxon>
        <taxon>Actinomycetota</taxon>
        <taxon>Actinomycetes</taxon>
        <taxon>Kitasatosporales</taxon>
        <taxon>Streptomycetaceae</taxon>
        <taxon>Kitasatospora</taxon>
    </lineage>
</organism>
<proteinExistence type="predicted"/>
<dbReference type="Proteomes" id="UP001501752">
    <property type="component" value="Unassembled WGS sequence"/>
</dbReference>
<keyword evidence="2" id="KW-1185">Reference proteome</keyword>
<gene>
    <name evidence="1" type="ORF">GCM10023235_15120</name>
</gene>
<reference evidence="2" key="1">
    <citation type="journal article" date="2019" name="Int. J. Syst. Evol. Microbiol.">
        <title>The Global Catalogue of Microorganisms (GCM) 10K type strain sequencing project: providing services to taxonomists for standard genome sequencing and annotation.</title>
        <authorList>
            <consortium name="The Broad Institute Genomics Platform"/>
            <consortium name="The Broad Institute Genome Sequencing Center for Infectious Disease"/>
            <person name="Wu L."/>
            <person name="Ma J."/>
        </authorList>
    </citation>
    <scope>NUCLEOTIDE SEQUENCE [LARGE SCALE GENOMIC DNA]</scope>
    <source>
        <strain evidence="2">JCM 13006</strain>
    </source>
</reference>
<protein>
    <submittedName>
        <fullName evidence="1">Uncharacterized protein</fullName>
    </submittedName>
</protein>
<dbReference type="EMBL" id="BAABIS010000001">
    <property type="protein sequence ID" value="GAA4840537.1"/>
    <property type="molecule type" value="Genomic_DNA"/>
</dbReference>
<name>A0ABP9DF57_9ACTN</name>
<comment type="caution">
    <text evidence="1">The sequence shown here is derived from an EMBL/GenBank/DDBJ whole genome shotgun (WGS) entry which is preliminary data.</text>
</comment>
<evidence type="ECO:0000313" key="1">
    <source>
        <dbReference type="EMBL" id="GAA4840537.1"/>
    </source>
</evidence>
<evidence type="ECO:0000313" key="2">
    <source>
        <dbReference type="Proteomes" id="UP001501752"/>
    </source>
</evidence>
<sequence>MSESTRQSRLTWLMTSLLQSGTKQDVEPYAPPARDVVAEEDALMAVLIIASQLRQTADVIGPSMVEHLTELLVLVRDYIRPLPPAPGGPDGEDLVTPDLESLVTELRSQTAQVGLYVGEPGPRPEGV</sequence>
<accession>A0ABP9DF57</accession>